<evidence type="ECO:0000313" key="2">
    <source>
        <dbReference type="Proteomes" id="UP000183039"/>
    </source>
</evidence>
<name>A0AA91JNK7_9ENTE</name>
<dbReference type="Proteomes" id="UP000183039">
    <property type="component" value="Unassembled WGS sequence"/>
</dbReference>
<organism evidence="1 2">
    <name type="scientific">Enterococcus silesiacus</name>
    <dbReference type="NCBI Taxonomy" id="332949"/>
    <lineage>
        <taxon>Bacteria</taxon>
        <taxon>Bacillati</taxon>
        <taxon>Bacillota</taxon>
        <taxon>Bacilli</taxon>
        <taxon>Lactobacillales</taxon>
        <taxon>Enterococcaceae</taxon>
        <taxon>Enterococcus</taxon>
    </lineage>
</organism>
<proteinExistence type="predicted"/>
<accession>A0AA91JNK7</accession>
<evidence type="ECO:0000313" key="1">
    <source>
        <dbReference type="EMBL" id="OJG90681.1"/>
    </source>
</evidence>
<sequence>MPKKSILYWSIKVNLKALKNDLGGGLNVSLENVSNGY</sequence>
<gene>
    <name evidence="1" type="ORF">RV15_GL001032</name>
</gene>
<dbReference type="EMBL" id="JXLC01000018">
    <property type="protein sequence ID" value="OJG90681.1"/>
    <property type="molecule type" value="Genomic_DNA"/>
</dbReference>
<protein>
    <submittedName>
        <fullName evidence="1">Uncharacterized protein</fullName>
    </submittedName>
</protein>
<reference evidence="1 2" key="1">
    <citation type="submission" date="2014-12" db="EMBL/GenBank/DDBJ databases">
        <title>Draft genome sequences of 29 type strains of Enterococci.</title>
        <authorList>
            <person name="Zhong Z."/>
            <person name="Sun Z."/>
            <person name="Liu W."/>
            <person name="Zhang W."/>
            <person name="Zhang H."/>
        </authorList>
    </citation>
    <scope>NUCLEOTIDE SEQUENCE [LARGE SCALE GENOMIC DNA]</scope>
    <source>
        <strain evidence="1 2">DSM 22801</strain>
    </source>
</reference>
<comment type="caution">
    <text evidence="1">The sequence shown here is derived from an EMBL/GenBank/DDBJ whole genome shotgun (WGS) entry which is preliminary data.</text>
</comment>
<dbReference type="AlphaFoldDB" id="A0AA91JNK7"/>